<sequence length="213" mass="23712">MNGDYDLLELSKVSGFYGPGNWSGWFLTIVTSYISIIRNPDSTRVHDVLLHLLGTNWAAIDLLRQVSSYEILGKMKDSSTEIAGLEEAIAAPINISTWGIIHALLQFFLSLTLASDPRRQILPYRASVLLAGTFIPSMSLTHCILSPDKTTSSEWTTFTPKLLVFYWNNITPLIHGIILFLISFIGIWTCVFVLIASGVAGKYIKVNQIYKPS</sequence>
<organism evidence="2 3">
    <name type="scientific">Dendryphion nanum</name>
    <dbReference type="NCBI Taxonomy" id="256645"/>
    <lineage>
        <taxon>Eukaryota</taxon>
        <taxon>Fungi</taxon>
        <taxon>Dikarya</taxon>
        <taxon>Ascomycota</taxon>
        <taxon>Pezizomycotina</taxon>
        <taxon>Dothideomycetes</taxon>
        <taxon>Pleosporomycetidae</taxon>
        <taxon>Pleosporales</taxon>
        <taxon>Torulaceae</taxon>
        <taxon>Dendryphion</taxon>
    </lineage>
</organism>
<protein>
    <submittedName>
        <fullName evidence="2">Uncharacterized protein</fullName>
    </submittedName>
</protein>
<feature type="transmembrane region" description="Helical" evidence="1">
    <location>
        <begin position="173"/>
        <end position="195"/>
    </location>
</feature>
<keyword evidence="3" id="KW-1185">Reference proteome</keyword>
<feature type="transmembrane region" description="Helical" evidence="1">
    <location>
        <begin position="20"/>
        <end position="36"/>
    </location>
</feature>
<gene>
    <name evidence="2" type="ORF">B0J11DRAFT_220747</name>
</gene>
<accession>A0A9P9IT07</accession>
<name>A0A9P9IT07_9PLEO</name>
<evidence type="ECO:0000313" key="2">
    <source>
        <dbReference type="EMBL" id="KAH7132242.1"/>
    </source>
</evidence>
<reference evidence="2" key="1">
    <citation type="journal article" date="2021" name="Nat. Commun.">
        <title>Genetic determinants of endophytism in the Arabidopsis root mycobiome.</title>
        <authorList>
            <person name="Mesny F."/>
            <person name="Miyauchi S."/>
            <person name="Thiergart T."/>
            <person name="Pickel B."/>
            <person name="Atanasova L."/>
            <person name="Karlsson M."/>
            <person name="Huettel B."/>
            <person name="Barry K.W."/>
            <person name="Haridas S."/>
            <person name="Chen C."/>
            <person name="Bauer D."/>
            <person name="Andreopoulos W."/>
            <person name="Pangilinan J."/>
            <person name="LaButti K."/>
            <person name="Riley R."/>
            <person name="Lipzen A."/>
            <person name="Clum A."/>
            <person name="Drula E."/>
            <person name="Henrissat B."/>
            <person name="Kohler A."/>
            <person name="Grigoriev I.V."/>
            <person name="Martin F.M."/>
            <person name="Hacquard S."/>
        </authorList>
    </citation>
    <scope>NUCLEOTIDE SEQUENCE</scope>
    <source>
        <strain evidence="2">MPI-CAGE-CH-0243</strain>
    </source>
</reference>
<dbReference type="EMBL" id="JAGMWT010000003">
    <property type="protein sequence ID" value="KAH7132242.1"/>
    <property type="molecule type" value="Genomic_DNA"/>
</dbReference>
<evidence type="ECO:0000313" key="3">
    <source>
        <dbReference type="Proteomes" id="UP000700596"/>
    </source>
</evidence>
<proteinExistence type="predicted"/>
<keyword evidence="1" id="KW-1133">Transmembrane helix</keyword>
<dbReference type="AlphaFoldDB" id="A0A9P9IT07"/>
<dbReference type="Proteomes" id="UP000700596">
    <property type="component" value="Unassembled WGS sequence"/>
</dbReference>
<comment type="caution">
    <text evidence="2">The sequence shown here is derived from an EMBL/GenBank/DDBJ whole genome shotgun (WGS) entry which is preliminary data.</text>
</comment>
<evidence type="ECO:0000256" key="1">
    <source>
        <dbReference type="SAM" id="Phobius"/>
    </source>
</evidence>
<dbReference type="OrthoDB" id="3550824at2759"/>
<keyword evidence="1" id="KW-0812">Transmembrane</keyword>
<keyword evidence="1" id="KW-0472">Membrane</keyword>
<feature type="transmembrane region" description="Helical" evidence="1">
    <location>
        <begin position="126"/>
        <end position="147"/>
    </location>
</feature>